<keyword evidence="4" id="KW-1185">Reference proteome</keyword>
<proteinExistence type="predicted"/>
<protein>
    <submittedName>
        <fullName evidence="3">Uncharacterized protein</fullName>
    </submittedName>
</protein>
<evidence type="ECO:0000256" key="1">
    <source>
        <dbReference type="SAM" id="MobiDB-lite"/>
    </source>
</evidence>
<dbReference type="RefSeq" id="WP_091787370.1">
    <property type="nucleotide sequence ID" value="NZ_LT629711.1"/>
</dbReference>
<evidence type="ECO:0000313" key="3">
    <source>
        <dbReference type="EMBL" id="SDP59924.1"/>
    </source>
</evidence>
<dbReference type="EMBL" id="LT629711">
    <property type="protein sequence ID" value="SDP59924.1"/>
    <property type="molecule type" value="Genomic_DNA"/>
</dbReference>
<organism evidence="3 4">
    <name type="scientific">Pedococcus dokdonensis</name>
    <dbReference type="NCBI Taxonomy" id="443156"/>
    <lineage>
        <taxon>Bacteria</taxon>
        <taxon>Bacillati</taxon>
        <taxon>Actinomycetota</taxon>
        <taxon>Actinomycetes</taxon>
        <taxon>Micrococcales</taxon>
        <taxon>Intrasporangiaceae</taxon>
        <taxon>Pedococcus</taxon>
    </lineage>
</organism>
<dbReference type="AlphaFoldDB" id="A0A1H0U179"/>
<dbReference type="OrthoDB" id="528320at2"/>
<accession>A0A1H0U179</accession>
<gene>
    <name evidence="3" type="ORF">SAMN04489867_3079</name>
</gene>
<reference evidence="4" key="1">
    <citation type="submission" date="2016-10" db="EMBL/GenBank/DDBJ databases">
        <authorList>
            <person name="Varghese N."/>
            <person name="Submissions S."/>
        </authorList>
    </citation>
    <scope>NUCLEOTIDE SEQUENCE [LARGE SCALE GENOMIC DNA]</scope>
    <source>
        <strain evidence="4">DSM 22329</strain>
    </source>
</reference>
<dbReference type="Proteomes" id="UP000199077">
    <property type="component" value="Chromosome I"/>
</dbReference>
<sequence>MSLLVLPVALLIGVTLGALGGGGSILTVPALVYLLGQDPHLATTGSLLIVGATSLIALVPPPGVATSGSGRAWPSVRSAPPARSPAPPLPRRCGPRCC</sequence>
<dbReference type="STRING" id="443156.SAMN04489867_3079"/>
<feature type="transmembrane region" description="Helical" evidence="2">
    <location>
        <begin position="41"/>
        <end position="59"/>
    </location>
</feature>
<keyword evidence="2" id="KW-0472">Membrane</keyword>
<evidence type="ECO:0000256" key="2">
    <source>
        <dbReference type="SAM" id="Phobius"/>
    </source>
</evidence>
<feature type="compositionally biased region" description="Low complexity" evidence="1">
    <location>
        <begin position="71"/>
        <end position="81"/>
    </location>
</feature>
<evidence type="ECO:0000313" key="4">
    <source>
        <dbReference type="Proteomes" id="UP000199077"/>
    </source>
</evidence>
<name>A0A1H0U179_9MICO</name>
<keyword evidence="2" id="KW-0812">Transmembrane</keyword>
<keyword evidence="2" id="KW-1133">Transmembrane helix</keyword>
<feature type="region of interest" description="Disordered" evidence="1">
    <location>
        <begin position="65"/>
        <end position="98"/>
    </location>
</feature>